<organism evidence="2 3">
    <name type="scientific">Heligmosomoides polygyrus</name>
    <name type="common">Parasitic roundworm</name>
    <dbReference type="NCBI Taxonomy" id="6339"/>
    <lineage>
        <taxon>Eukaryota</taxon>
        <taxon>Metazoa</taxon>
        <taxon>Ecdysozoa</taxon>
        <taxon>Nematoda</taxon>
        <taxon>Chromadorea</taxon>
        <taxon>Rhabditida</taxon>
        <taxon>Rhabditina</taxon>
        <taxon>Rhabditomorpha</taxon>
        <taxon>Strongyloidea</taxon>
        <taxon>Heligmosomidae</taxon>
        <taxon>Heligmosomoides</taxon>
    </lineage>
</organism>
<gene>
    <name evidence="1" type="ORF">HPBE_LOCUS17565</name>
</gene>
<proteinExistence type="predicted"/>
<evidence type="ECO:0000313" key="2">
    <source>
        <dbReference type="Proteomes" id="UP000050761"/>
    </source>
</evidence>
<keyword evidence="2" id="KW-1185">Reference proteome</keyword>
<dbReference type="WBParaSite" id="HPBE_0001756601-mRNA-1">
    <property type="protein sequence ID" value="HPBE_0001756601-mRNA-1"/>
    <property type="gene ID" value="HPBE_0001756601"/>
</dbReference>
<name>A0A183G738_HELPZ</name>
<sequence length="89" mass="10656">MEDTPIQLKMREQRLRWYGHVLRRPENHLIRLTLDFETPGMRPRGAPRKRWKNVIMRDLAEIGATADDAFDRMRWQQITRTAEPATARD</sequence>
<dbReference type="Proteomes" id="UP000050761">
    <property type="component" value="Unassembled WGS sequence"/>
</dbReference>
<evidence type="ECO:0000313" key="1">
    <source>
        <dbReference type="EMBL" id="VDP09235.1"/>
    </source>
</evidence>
<accession>A0A183G738</accession>
<protein>
    <submittedName>
        <fullName evidence="3">Transposase</fullName>
    </submittedName>
</protein>
<reference evidence="3" key="2">
    <citation type="submission" date="2019-09" db="UniProtKB">
        <authorList>
            <consortium name="WormBaseParasite"/>
        </authorList>
    </citation>
    <scope>IDENTIFICATION</scope>
</reference>
<dbReference type="OrthoDB" id="424543at2759"/>
<reference evidence="1 2" key="1">
    <citation type="submission" date="2018-11" db="EMBL/GenBank/DDBJ databases">
        <authorList>
            <consortium name="Pathogen Informatics"/>
        </authorList>
    </citation>
    <scope>NUCLEOTIDE SEQUENCE [LARGE SCALE GENOMIC DNA]</scope>
</reference>
<dbReference type="EMBL" id="UZAH01030095">
    <property type="protein sequence ID" value="VDP09235.1"/>
    <property type="molecule type" value="Genomic_DNA"/>
</dbReference>
<dbReference type="AlphaFoldDB" id="A0A183G738"/>
<accession>A0A3P8BS79</accession>
<evidence type="ECO:0000313" key="3">
    <source>
        <dbReference type="WBParaSite" id="HPBE_0001756601-mRNA-1"/>
    </source>
</evidence>